<dbReference type="GO" id="GO:0016747">
    <property type="term" value="F:acyltransferase activity, transferring groups other than amino-acyl groups"/>
    <property type="evidence" value="ECO:0007669"/>
    <property type="project" value="InterPro"/>
</dbReference>
<sequence>MYQIRKAAPNDALGITIVNIYTWKTTYSGLMPDDAIDLRIAELKERAEKCKADIEQNNNFIVAEVDHTIVGFCVYGKARNDNFKESGEIFALYALKGFQGMGIGKALFLAGVNELRIRENTSMIINCLQGNPALEFYKHMGGKIAGQRQDEIKGKKITEDIIYYKDINSICRADERFCPVAD</sequence>
<dbReference type="InterPro" id="IPR000182">
    <property type="entry name" value="GNAT_dom"/>
</dbReference>
<comment type="caution">
    <text evidence="2">The sequence shown here is derived from an EMBL/GenBank/DDBJ whole genome shotgun (WGS) entry which is preliminary data.</text>
</comment>
<dbReference type="CDD" id="cd04301">
    <property type="entry name" value="NAT_SF"/>
    <property type="match status" value="1"/>
</dbReference>
<reference evidence="2" key="1">
    <citation type="submission" date="2019-08" db="EMBL/GenBank/DDBJ databases">
        <authorList>
            <person name="Kucharzyk K."/>
            <person name="Murdoch R.W."/>
            <person name="Higgins S."/>
            <person name="Loffler F."/>
        </authorList>
    </citation>
    <scope>NUCLEOTIDE SEQUENCE</scope>
</reference>
<dbReference type="InterPro" id="IPR016181">
    <property type="entry name" value="Acyl_CoA_acyltransferase"/>
</dbReference>
<proteinExistence type="predicted"/>
<dbReference type="PROSITE" id="PS51186">
    <property type="entry name" value="GNAT"/>
    <property type="match status" value="1"/>
</dbReference>
<feature type="domain" description="N-acetyltransferase" evidence="1">
    <location>
        <begin position="2"/>
        <end position="168"/>
    </location>
</feature>
<name>A0A644YHM9_9ZZZZ</name>
<dbReference type="Gene3D" id="3.40.630.30">
    <property type="match status" value="1"/>
</dbReference>
<evidence type="ECO:0000259" key="1">
    <source>
        <dbReference type="PROSITE" id="PS51186"/>
    </source>
</evidence>
<accession>A0A644YHM9</accession>
<dbReference type="Pfam" id="PF00583">
    <property type="entry name" value="Acetyltransf_1"/>
    <property type="match status" value="1"/>
</dbReference>
<evidence type="ECO:0000313" key="2">
    <source>
        <dbReference type="EMBL" id="MPM28006.1"/>
    </source>
</evidence>
<dbReference type="AlphaFoldDB" id="A0A644YHM9"/>
<organism evidence="2">
    <name type="scientific">bioreactor metagenome</name>
    <dbReference type="NCBI Taxonomy" id="1076179"/>
    <lineage>
        <taxon>unclassified sequences</taxon>
        <taxon>metagenomes</taxon>
        <taxon>ecological metagenomes</taxon>
    </lineage>
</organism>
<dbReference type="SUPFAM" id="SSF55729">
    <property type="entry name" value="Acyl-CoA N-acyltransferases (Nat)"/>
    <property type="match status" value="1"/>
</dbReference>
<dbReference type="EMBL" id="VSSQ01005138">
    <property type="protein sequence ID" value="MPM28006.1"/>
    <property type="molecule type" value="Genomic_DNA"/>
</dbReference>
<gene>
    <name evidence="2" type="ORF">SDC9_74523</name>
</gene>
<protein>
    <recommendedName>
        <fullName evidence="1">N-acetyltransferase domain-containing protein</fullName>
    </recommendedName>
</protein>